<dbReference type="InterPro" id="IPR032816">
    <property type="entry name" value="VTT_dom"/>
</dbReference>
<reference evidence="3 4" key="1">
    <citation type="submission" date="2017-09" db="EMBL/GenBank/DDBJ databases">
        <title>FDA dAtabase for Regulatory Grade micrObial Sequences (FDA-ARGOS): Supporting development and validation of Infectious Disease Dx tests.</title>
        <authorList>
            <person name="Minogue T."/>
            <person name="Wolcott M."/>
            <person name="Wasieloski L."/>
            <person name="Aguilar W."/>
            <person name="Moore D."/>
            <person name="Tallon L.J."/>
            <person name="Sadzewicz L."/>
            <person name="Ott S."/>
            <person name="Zhao X."/>
            <person name="Nagaraj S."/>
            <person name="Vavikolanu K."/>
            <person name="Aluvathingal J."/>
            <person name="Nadendla S."/>
            <person name="Sichtig H."/>
        </authorList>
    </citation>
    <scope>NUCLEOTIDE SEQUENCE [LARGE SCALE GENOMIC DNA]</scope>
    <source>
        <strain evidence="3 4">FDAARGOS_396</strain>
    </source>
</reference>
<keyword evidence="1" id="KW-0812">Transmembrane</keyword>
<organism evidence="3 4">
    <name type="scientific">Enterococcus durans</name>
    <dbReference type="NCBI Taxonomy" id="53345"/>
    <lineage>
        <taxon>Bacteria</taxon>
        <taxon>Bacillati</taxon>
        <taxon>Bacillota</taxon>
        <taxon>Bacilli</taxon>
        <taxon>Lactobacillales</taxon>
        <taxon>Enterococcaceae</taxon>
        <taxon>Enterococcus</taxon>
    </lineage>
</organism>
<dbReference type="EMBL" id="PDEB01000004">
    <property type="protein sequence ID" value="PEH45727.1"/>
    <property type="molecule type" value="Genomic_DNA"/>
</dbReference>
<feature type="transmembrane region" description="Helical" evidence="1">
    <location>
        <begin position="168"/>
        <end position="190"/>
    </location>
</feature>
<comment type="caution">
    <text evidence="3">The sequence shown here is derived from an EMBL/GenBank/DDBJ whole genome shotgun (WGS) entry which is preliminary data.</text>
</comment>
<keyword evidence="1" id="KW-1133">Transmembrane helix</keyword>
<feature type="transmembrane region" description="Helical" evidence="1">
    <location>
        <begin position="93"/>
        <end position="117"/>
    </location>
</feature>
<evidence type="ECO:0000259" key="2">
    <source>
        <dbReference type="Pfam" id="PF09335"/>
    </source>
</evidence>
<dbReference type="AlphaFoldDB" id="A0AB36SAN8"/>
<evidence type="ECO:0000313" key="3">
    <source>
        <dbReference type="EMBL" id="PEH45727.1"/>
    </source>
</evidence>
<feature type="transmembrane region" description="Helical" evidence="1">
    <location>
        <begin position="138"/>
        <end position="156"/>
    </location>
</feature>
<evidence type="ECO:0000313" key="4">
    <source>
        <dbReference type="Proteomes" id="UP000220669"/>
    </source>
</evidence>
<sequence>MKSKKLQKVLIALGISLILFLGYHLYLEYQADIHLLIDPKANEQQLLHSVRSHGLSAAVILILLMGIMCAIPGVPTAVIGVIVGLSYGPFLGALINIVGNASGNILAISLMQHLKLVDHSKKSNRWVKAIRSMKHPKIGIMVGYMVPIIPSSVINFATTTLNLQVREILMSIIIGVIPLDLSQYLGHILVETVKPFFLLLILQIPVGLDSESSYGFDFGYKILQCS</sequence>
<accession>A0AB36SAN8</accession>
<feature type="transmembrane region" description="Helical" evidence="1">
    <location>
        <begin position="6"/>
        <end position="26"/>
    </location>
</feature>
<protein>
    <submittedName>
        <fullName evidence="3">TVP38/TMEM64 family protein</fullName>
    </submittedName>
</protein>
<keyword evidence="1" id="KW-0472">Membrane</keyword>
<feature type="domain" description="VTT" evidence="2">
    <location>
        <begin position="74"/>
        <end position="178"/>
    </location>
</feature>
<dbReference type="Pfam" id="PF09335">
    <property type="entry name" value="VTT_dom"/>
    <property type="match status" value="1"/>
</dbReference>
<proteinExistence type="predicted"/>
<name>A0AB36SAN8_9ENTE</name>
<gene>
    <name evidence="3" type="ORF">CRM96_12255</name>
</gene>
<evidence type="ECO:0000256" key="1">
    <source>
        <dbReference type="SAM" id="Phobius"/>
    </source>
</evidence>
<dbReference type="RefSeq" id="WP_016177893.1">
    <property type="nucleotide sequence ID" value="NZ_PDEB01000004.1"/>
</dbReference>
<dbReference type="Proteomes" id="UP000220669">
    <property type="component" value="Unassembled WGS sequence"/>
</dbReference>
<feature type="transmembrane region" description="Helical" evidence="1">
    <location>
        <begin position="54"/>
        <end position="87"/>
    </location>
</feature>